<reference evidence="1 2" key="1">
    <citation type="submission" date="2018-11" db="EMBL/GenBank/DDBJ databases">
        <title>Genome sequencing of Paenibacillus sp. KCOM 3021 (= ChDC PVNT-B20).</title>
        <authorList>
            <person name="Kook J.-K."/>
            <person name="Park S.-N."/>
            <person name="Lim Y.K."/>
        </authorList>
    </citation>
    <scope>NUCLEOTIDE SEQUENCE [LARGE SCALE GENOMIC DNA]</scope>
    <source>
        <strain evidence="1 2">KCOM 3021</strain>
    </source>
</reference>
<proteinExistence type="predicted"/>
<sequence>MDTAVKQNFSKYSGLPLASVIFLATTSAPIDQGRKRVVWLELLYRYFRQGRTFNLYKHLHGEPVVFGNTIGWELEREDVEIPVEHAEDFIKNLMAFIKYVDERVLNSEGLRFEWQLHELAGIKSMIERVRDAKIKDMNTRQKVNLFIDKINDARKNTLILIEAAKAEAEKATKSEGKATETQIVVSEEKTSLMKQELKHLDIPMSRITKKQWVDMMNEFNIYYPEDQKKLVRLGIKKYTSEILERKPWEAFFENMELKDSSLNMYAVLIRCLRYDPAKTILNRFDTIEQFLAYIKSWYHSCENTDNKTFEELRLRITEKITSFGNGLLEPPPRITEAKEYARSIVIQAALRLLEDSYWIVEKYANGPLSKMLLDTQTIQVPSGNYKERKSVSLQYQKDGSLIQLNPVFVNKEVSMYTHYHSIYEQLGSLAGNSEPNYPGGEFFIINEIPLEYHDKIRNFFKLALTLKLDTNLYKVVSQKGPASEQFRPSRFSFEKSSDIEWLLRYKFLRKAITPEEIRWLYTTDEGYAFFKVISDVSRSHGAFHNQAEYLAYYLEDVLPMFDFSKEEDRRHFFRLDFSSADIYQYKRIDPELAEKIVLKLQKESPHEVALVYEFFDGISNEYSFFEVNPEYENLSAMEKLLLMNHGIEIGQTRTETGYREKMTGGVEVSFTTEQARTKFIFEYYKNFYAKSE</sequence>
<dbReference type="AlphaFoldDB" id="A0A3P3TA39"/>
<dbReference type="Proteomes" id="UP000267017">
    <property type="component" value="Unassembled WGS sequence"/>
</dbReference>
<comment type="caution">
    <text evidence="1">The sequence shown here is derived from an EMBL/GenBank/DDBJ whole genome shotgun (WGS) entry which is preliminary data.</text>
</comment>
<keyword evidence="2" id="KW-1185">Reference proteome</keyword>
<name>A0A3P3TA39_9BACL</name>
<protein>
    <submittedName>
        <fullName evidence="1">Uncharacterized protein</fullName>
    </submittedName>
</protein>
<evidence type="ECO:0000313" key="2">
    <source>
        <dbReference type="Proteomes" id="UP000267017"/>
    </source>
</evidence>
<organism evidence="1 2">
    <name type="scientific">Paenibacillus oralis</name>
    <dbReference type="NCBI Taxonomy" id="2490856"/>
    <lineage>
        <taxon>Bacteria</taxon>
        <taxon>Bacillati</taxon>
        <taxon>Bacillota</taxon>
        <taxon>Bacilli</taxon>
        <taxon>Bacillales</taxon>
        <taxon>Paenibacillaceae</taxon>
        <taxon>Paenibacillus</taxon>
    </lineage>
</organism>
<dbReference type="OrthoDB" id="9818303at2"/>
<evidence type="ECO:0000313" key="1">
    <source>
        <dbReference type="EMBL" id="RRJ54911.1"/>
    </source>
</evidence>
<dbReference type="RefSeq" id="WP_128636004.1">
    <property type="nucleotide sequence ID" value="NZ_RRCN01000002.1"/>
</dbReference>
<gene>
    <name evidence="1" type="ORF">EHV15_35660</name>
</gene>
<accession>A0A3P3TA39</accession>
<dbReference type="EMBL" id="RRCN01000002">
    <property type="protein sequence ID" value="RRJ54911.1"/>
    <property type="molecule type" value="Genomic_DNA"/>
</dbReference>